<evidence type="ECO:0000256" key="7">
    <source>
        <dbReference type="ARBA" id="ARBA00023288"/>
    </source>
</evidence>
<comment type="subcellular location">
    <subcellularLocation>
        <location evidence="1">Membrane</location>
        <topology evidence="1">Lipid-anchor</topology>
    </subcellularLocation>
</comment>
<evidence type="ECO:0000256" key="8">
    <source>
        <dbReference type="SAM" id="SignalP"/>
    </source>
</evidence>
<dbReference type="Pfam" id="PF05504">
    <property type="entry name" value="Spore_GerAC"/>
    <property type="match status" value="1"/>
</dbReference>
<dbReference type="GO" id="GO:0009847">
    <property type="term" value="P:spore germination"/>
    <property type="evidence" value="ECO:0007669"/>
    <property type="project" value="InterPro"/>
</dbReference>
<dbReference type="OrthoDB" id="2380468at2"/>
<dbReference type="Pfam" id="PF25198">
    <property type="entry name" value="Spore_GerAC_N"/>
    <property type="match status" value="1"/>
</dbReference>
<evidence type="ECO:0000313" key="12">
    <source>
        <dbReference type="Proteomes" id="UP000307841"/>
    </source>
</evidence>
<evidence type="ECO:0000256" key="4">
    <source>
        <dbReference type="ARBA" id="ARBA00022729"/>
    </source>
</evidence>
<evidence type="ECO:0000256" key="1">
    <source>
        <dbReference type="ARBA" id="ARBA00004635"/>
    </source>
</evidence>
<feature type="domain" description="Spore germination GerAC-like C-terminal" evidence="9">
    <location>
        <begin position="218"/>
        <end position="368"/>
    </location>
</feature>
<dbReference type="Proteomes" id="UP000307841">
    <property type="component" value="Unassembled WGS sequence"/>
</dbReference>
<dbReference type="RefSeq" id="WP_137032517.1">
    <property type="nucleotide sequence ID" value="NZ_SZNK01000001.1"/>
</dbReference>
<dbReference type="InterPro" id="IPR038501">
    <property type="entry name" value="Spore_GerAC_C_sf"/>
</dbReference>
<proteinExistence type="inferred from homology"/>
<feature type="chain" id="PRO_5020323054" evidence="8">
    <location>
        <begin position="24"/>
        <end position="383"/>
    </location>
</feature>
<comment type="similarity">
    <text evidence="2">Belongs to the GerABKC lipoprotein family.</text>
</comment>
<sequence length="383" mass="44303">MHKLRCFFTIVLISSLLSGCWGAREIEHMIYVNSIGIDYVKGKFVFYTQIISFNNIAKQEAGGQRNPQTISVGKGEGRTLDEAIFNLYRTAQQRLSWGHIKAIVFTENALKKDVINQLLDVIDRYYEFRYTVWTFATKEPIEDLFNAKPILNISILYSQLNDPEDIYRQSSVVAPLFLYKFIWKWKESGQTVQLPILSTNKVQWTENKKKHPTLLMSGVCFLQNKKLKLCLPRPEIMGLRWLDKKARRPGITVYHNGEPITTLVMEKIKPAIIPQVEDDKVTFHLKVSTKANMPQLVKAVPEKDLREWAEKSIAEEIMHSYQLGQKTQTDVLQLSDALYRQDPKAWHRLTKNGELPLRPDTISNIDVKLQLFGGNLSKIREHK</sequence>
<keyword evidence="6" id="KW-0564">Palmitate</keyword>
<keyword evidence="12" id="KW-1185">Reference proteome</keyword>
<protein>
    <submittedName>
        <fullName evidence="11">Ger(X)C family spore germination protein</fullName>
    </submittedName>
</protein>
<evidence type="ECO:0000256" key="6">
    <source>
        <dbReference type="ARBA" id="ARBA00023139"/>
    </source>
</evidence>
<evidence type="ECO:0000256" key="5">
    <source>
        <dbReference type="ARBA" id="ARBA00023136"/>
    </source>
</evidence>
<keyword evidence="5" id="KW-0472">Membrane</keyword>
<comment type="caution">
    <text evidence="11">The sequence shown here is derived from an EMBL/GenBank/DDBJ whole genome shotgun (WGS) entry which is preliminary data.</text>
</comment>
<keyword evidence="4 8" id="KW-0732">Signal</keyword>
<dbReference type="EMBL" id="SZNK01000001">
    <property type="protein sequence ID" value="TKI58837.1"/>
    <property type="molecule type" value="Genomic_DNA"/>
</dbReference>
<dbReference type="PROSITE" id="PS51257">
    <property type="entry name" value="PROKAR_LIPOPROTEIN"/>
    <property type="match status" value="1"/>
</dbReference>
<evidence type="ECO:0000256" key="2">
    <source>
        <dbReference type="ARBA" id="ARBA00007886"/>
    </source>
</evidence>
<feature type="domain" description="Spore germination protein N-terminal" evidence="10">
    <location>
        <begin position="23"/>
        <end position="198"/>
    </location>
</feature>
<dbReference type="InterPro" id="IPR057336">
    <property type="entry name" value="GerAC_N"/>
</dbReference>
<name>A0A4U2YD91_9BACL</name>
<dbReference type="PANTHER" id="PTHR35789:SF1">
    <property type="entry name" value="SPORE GERMINATION PROTEIN B3"/>
    <property type="match status" value="1"/>
</dbReference>
<dbReference type="NCBIfam" id="TIGR02887">
    <property type="entry name" value="spore_ger_x_C"/>
    <property type="match status" value="1"/>
</dbReference>
<dbReference type="InterPro" id="IPR008844">
    <property type="entry name" value="Spore_GerAC-like"/>
</dbReference>
<dbReference type="AlphaFoldDB" id="A0A4U2YD91"/>
<evidence type="ECO:0000256" key="3">
    <source>
        <dbReference type="ARBA" id="ARBA00022544"/>
    </source>
</evidence>
<dbReference type="PANTHER" id="PTHR35789">
    <property type="entry name" value="SPORE GERMINATION PROTEIN B3"/>
    <property type="match status" value="1"/>
</dbReference>
<keyword evidence="7" id="KW-0449">Lipoprotein</keyword>
<evidence type="ECO:0000259" key="9">
    <source>
        <dbReference type="Pfam" id="PF05504"/>
    </source>
</evidence>
<accession>A0A4U2YD91</accession>
<dbReference type="InterPro" id="IPR046953">
    <property type="entry name" value="Spore_GerAC-like_C"/>
</dbReference>
<keyword evidence="3" id="KW-0309">Germination</keyword>
<dbReference type="Gene3D" id="3.30.300.210">
    <property type="entry name" value="Nutrient germinant receptor protein C, domain 3"/>
    <property type="match status" value="1"/>
</dbReference>
<evidence type="ECO:0000313" key="11">
    <source>
        <dbReference type="EMBL" id="TKI58837.1"/>
    </source>
</evidence>
<evidence type="ECO:0000259" key="10">
    <source>
        <dbReference type="Pfam" id="PF25198"/>
    </source>
</evidence>
<dbReference type="GO" id="GO:0016020">
    <property type="term" value="C:membrane"/>
    <property type="evidence" value="ECO:0007669"/>
    <property type="project" value="UniProtKB-SubCell"/>
</dbReference>
<feature type="signal peptide" evidence="8">
    <location>
        <begin position="1"/>
        <end position="23"/>
    </location>
</feature>
<gene>
    <name evidence="11" type="ORF">E8L90_27490</name>
</gene>
<reference evidence="11 12" key="1">
    <citation type="submission" date="2019-04" db="EMBL/GenBank/DDBJ databases">
        <title>Whole genome sequencing of Brevibacillus sp. TGS2-1.</title>
        <authorList>
            <person name="Choi A."/>
        </authorList>
    </citation>
    <scope>NUCLEOTIDE SEQUENCE [LARGE SCALE GENOMIC DNA]</scope>
    <source>
        <strain evidence="11 12">TGS2-1</strain>
    </source>
</reference>
<organism evidence="11 12">
    <name type="scientific">Brevibacillus antibioticus</name>
    <dbReference type="NCBI Taxonomy" id="2570228"/>
    <lineage>
        <taxon>Bacteria</taxon>
        <taxon>Bacillati</taxon>
        <taxon>Bacillota</taxon>
        <taxon>Bacilli</taxon>
        <taxon>Bacillales</taxon>
        <taxon>Paenibacillaceae</taxon>
        <taxon>Brevibacillus</taxon>
    </lineage>
</organism>